<evidence type="ECO:0000256" key="11">
    <source>
        <dbReference type="ARBA" id="ARBA00068570"/>
    </source>
</evidence>
<evidence type="ECO:0000256" key="13">
    <source>
        <dbReference type="ARBA" id="ARBA00081141"/>
    </source>
</evidence>
<dbReference type="InterPro" id="IPR013848">
    <property type="entry name" value="Methylthiotransferase_N"/>
</dbReference>
<dbReference type="SUPFAM" id="SSF102114">
    <property type="entry name" value="Radical SAM enzymes"/>
    <property type="match status" value="1"/>
</dbReference>
<dbReference type="EC" id="2.8.4.3" evidence="9"/>
<evidence type="ECO:0000313" key="16">
    <source>
        <dbReference type="EMBL" id="GBR73394.1"/>
    </source>
</evidence>
<dbReference type="SFLD" id="SFLDG01082">
    <property type="entry name" value="B12-binding_domain_containing"/>
    <property type="match status" value="1"/>
</dbReference>
<comment type="catalytic activity">
    <reaction evidence="10">
        <text>N(6)-dimethylallyladenosine(37) in tRNA + (sulfur carrier)-SH + AH2 + 2 S-adenosyl-L-methionine = 2-methylsulfanyl-N(6)-dimethylallyladenosine(37) in tRNA + (sulfur carrier)-H + 5'-deoxyadenosine + L-methionine + A + S-adenosyl-L-homocysteine + 2 H(+)</text>
        <dbReference type="Rhea" id="RHEA:37067"/>
        <dbReference type="Rhea" id="RHEA-COMP:10375"/>
        <dbReference type="Rhea" id="RHEA-COMP:10376"/>
        <dbReference type="Rhea" id="RHEA-COMP:14737"/>
        <dbReference type="Rhea" id="RHEA-COMP:14739"/>
        <dbReference type="ChEBI" id="CHEBI:13193"/>
        <dbReference type="ChEBI" id="CHEBI:15378"/>
        <dbReference type="ChEBI" id="CHEBI:17319"/>
        <dbReference type="ChEBI" id="CHEBI:17499"/>
        <dbReference type="ChEBI" id="CHEBI:29917"/>
        <dbReference type="ChEBI" id="CHEBI:57844"/>
        <dbReference type="ChEBI" id="CHEBI:57856"/>
        <dbReference type="ChEBI" id="CHEBI:59789"/>
        <dbReference type="ChEBI" id="CHEBI:64428"/>
        <dbReference type="ChEBI" id="CHEBI:74415"/>
        <dbReference type="ChEBI" id="CHEBI:74417"/>
        <dbReference type="EC" id="2.8.4.3"/>
    </reaction>
</comment>
<comment type="cofactor">
    <cofactor evidence="1">
        <name>[4Fe-4S] cluster</name>
        <dbReference type="ChEBI" id="CHEBI:49883"/>
    </cofactor>
</comment>
<sequence>MPETYHIITFGCQMNKNDSEHLAGLLEFNGCQPADNPEAANILVLNTCAVRDKAERRVYGQLENFNYLRRTKNLDQKIFLAGCMPACNKAEIKKRAPFLDGFLEIEEARRYPPRRADSPEAWVTIMQGCDNYCAYCIVPYARGHERSRGAEEILAEIQQIDFSRREVLFLLGQNVNSYAGEFQGQKISFPQLLELVLQKCTAVPKLAFLTSHPKDMSDELISVIARQAKIDREIHLPVQHGNDRVLQLMNRGYTIKHYLTLLAKIRARIPSAKISTDIIVGFPDETDAEFQDTYELVRTAGFSRVNTAGFSARAGTAAAKMPPLEQKVIDERLNRLNSCINSLKKVNK</sequence>
<keyword evidence="7" id="KW-0408">Iron</keyword>
<protein>
    <recommendedName>
        <fullName evidence="11">tRNA-2-methylthio-N(6)-dimethylallyladenosine synthase</fullName>
        <ecNumber evidence="9">2.8.4.3</ecNumber>
    </recommendedName>
    <alternativeName>
        <fullName evidence="13">(Dimethylallyl)adenosine tRNA methylthiotransferase MiaB</fullName>
    </alternativeName>
    <alternativeName>
        <fullName evidence="12">tRNA-i(6)A37 methylthiotransferase</fullName>
    </alternativeName>
</protein>
<dbReference type="PROSITE" id="PS51918">
    <property type="entry name" value="RADICAL_SAM"/>
    <property type="match status" value="1"/>
</dbReference>
<dbReference type="PANTHER" id="PTHR43020">
    <property type="entry name" value="CDK5 REGULATORY SUBUNIT-ASSOCIATED PROTEIN 1"/>
    <property type="match status" value="1"/>
</dbReference>
<dbReference type="PANTHER" id="PTHR43020:SF2">
    <property type="entry name" value="MITOCHONDRIAL TRNA METHYLTHIOTRANSFERASE CDK5RAP1"/>
    <property type="match status" value="1"/>
</dbReference>
<evidence type="ECO:0000313" key="17">
    <source>
        <dbReference type="Proteomes" id="UP000269352"/>
    </source>
</evidence>
<accession>A0A388TC98</accession>
<evidence type="ECO:0000256" key="5">
    <source>
        <dbReference type="ARBA" id="ARBA00022691"/>
    </source>
</evidence>
<name>A0A388TC98_TERA1</name>
<dbReference type="CDD" id="cd01335">
    <property type="entry name" value="Radical_SAM"/>
    <property type="match status" value="1"/>
</dbReference>
<evidence type="ECO:0000256" key="8">
    <source>
        <dbReference type="ARBA" id="ARBA00023014"/>
    </source>
</evidence>
<keyword evidence="4" id="KW-0808">Transferase</keyword>
<dbReference type="InterPro" id="IPR038135">
    <property type="entry name" value="Methylthiotransferase_N_sf"/>
</dbReference>
<keyword evidence="8" id="KW-0411">Iron-sulfur</keyword>
<dbReference type="Gene3D" id="3.40.50.12160">
    <property type="entry name" value="Methylthiotransferase, N-terminal domain"/>
    <property type="match status" value="1"/>
</dbReference>
<evidence type="ECO:0000256" key="10">
    <source>
        <dbReference type="ARBA" id="ARBA00051425"/>
    </source>
</evidence>
<dbReference type="InterPro" id="IPR006638">
    <property type="entry name" value="Elp3/MiaA/NifB-like_rSAM"/>
</dbReference>
<evidence type="ECO:0000259" key="15">
    <source>
        <dbReference type="PROSITE" id="PS51918"/>
    </source>
</evidence>
<organism evidence="16 17">
    <name type="scientific">Termititenax aidoneus</name>
    <dbReference type="NCBI Taxonomy" id="2218524"/>
    <lineage>
        <taxon>Bacteria</taxon>
        <taxon>Bacillati</taxon>
        <taxon>Candidatus Margulisiibacteriota</taxon>
        <taxon>Candidatus Termititenacia</taxon>
        <taxon>Candidatus Termititenacales</taxon>
        <taxon>Candidatus Termititenacaceae</taxon>
        <taxon>Candidatus Termititenax</taxon>
    </lineage>
</organism>
<dbReference type="Gene3D" id="3.80.30.20">
    <property type="entry name" value="tm_1862 like domain"/>
    <property type="match status" value="1"/>
</dbReference>
<dbReference type="GO" id="GO:0046872">
    <property type="term" value="F:metal ion binding"/>
    <property type="evidence" value="ECO:0007669"/>
    <property type="project" value="UniProtKB-KW"/>
</dbReference>
<dbReference type="Pfam" id="PF00919">
    <property type="entry name" value="UPF0004"/>
    <property type="match status" value="1"/>
</dbReference>
<keyword evidence="6" id="KW-0479">Metal-binding</keyword>
<evidence type="ECO:0000256" key="2">
    <source>
        <dbReference type="ARBA" id="ARBA00003234"/>
    </source>
</evidence>
<feature type="domain" description="Radical SAM core" evidence="15">
    <location>
        <begin position="115"/>
        <end position="348"/>
    </location>
</feature>
<dbReference type="InterPro" id="IPR023404">
    <property type="entry name" value="rSAM_horseshoe"/>
</dbReference>
<keyword evidence="5" id="KW-0949">S-adenosyl-L-methionine</keyword>
<dbReference type="FunFam" id="3.80.30.20:FF:000001">
    <property type="entry name" value="tRNA-2-methylthio-N(6)-dimethylallyladenosine synthase 2"/>
    <property type="match status" value="1"/>
</dbReference>
<dbReference type="InterPro" id="IPR058240">
    <property type="entry name" value="rSAM_sf"/>
</dbReference>
<dbReference type="EMBL" id="BGZN01000010">
    <property type="protein sequence ID" value="GBR73394.1"/>
    <property type="molecule type" value="Genomic_DNA"/>
</dbReference>
<comment type="function">
    <text evidence="2">Catalyzes the methylthiolation of N6-(dimethylallyl)adenosine (i(6)A), leading to the formation of 2-methylthio-N6-(dimethylallyl)adenosine (ms(2)i(6)A) at position 37 in tRNAs that read codons beginning with uridine.</text>
</comment>
<dbReference type="InterPro" id="IPR020612">
    <property type="entry name" value="Methylthiotransferase_CS"/>
</dbReference>
<evidence type="ECO:0000259" key="14">
    <source>
        <dbReference type="PROSITE" id="PS51449"/>
    </source>
</evidence>
<dbReference type="SFLD" id="SFLDS00029">
    <property type="entry name" value="Radical_SAM"/>
    <property type="match status" value="1"/>
</dbReference>
<evidence type="ECO:0000256" key="1">
    <source>
        <dbReference type="ARBA" id="ARBA00001966"/>
    </source>
</evidence>
<dbReference type="GO" id="GO:0035597">
    <property type="term" value="F:tRNA-2-methylthio-N(6)-dimethylallyladenosine(37) synthase activity"/>
    <property type="evidence" value="ECO:0007669"/>
    <property type="project" value="UniProtKB-EC"/>
</dbReference>
<dbReference type="Pfam" id="PF04055">
    <property type="entry name" value="Radical_SAM"/>
    <property type="match status" value="1"/>
</dbReference>
<comment type="caution">
    <text evidence="16">The sequence shown here is derived from an EMBL/GenBank/DDBJ whole genome shotgun (WGS) entry which is preliminary data.</text>
</comment>
<reference evidence="16 17" key="1">
    <citation type="journal article" date="2019" name="ISME J.">
        <title>Genome analyses of uncultured TG2/ZB3 bacteria in 'Margulisbacteria' specifically attached to ectosymbiotic spirochetes of protists in the termite gut.</title>
        <authorList>
            <person name="Utami Y.D."/>
            <person name="Kuwahara H."/>
            <person name="Igai K."/>
            <person name="Murakami T."/>
            <person name="Sugaya K."/>
            <person name="Morikawa T."/>
            <person name="Nagura Y."/>
            <person name="Yuki M."/>
            <person name="Deevong P."/>
            <person name="Inoue T."/>
            <person name="Kihara K."/>
            <person name="Lo N."/>
            <person name="Yamada A."/>
            <person name="Ohkuma M."/>
            <person name="Hongoh Y."/>
        </authorList>
    </citation>
    <scope>NUCLEOTIDE SEQUENCE [LARGE SCALE GENOMIC DNA]</scope>
    <source>
        <strain evidence="16">NkOx7-01</strain>
    </source>
</reference>
<dbReference type="PROSITE" id="PS51449">
    <property type="entry name" value="MTTASE_N"/>
    <property type="match status" value="1"/>
</dbReference>
<dbReference type="FunFam" id="3.40.50.12160:FF:000003">
    <property type="entry name" value="CDK5 regulatory subunit-associated protein 1"/>
    <property type="match status" value="1"/>
</dbReference>
<feature type="domain" description="MTTase N-terminal" evidence="14">
    <location>
        <begin position="3"/>
        <end position="121"/>
    </location>
</feature>
<dbReference type="Proteomes" id="UP000269352">
    <property type="component" value="Unassembled WGS sequence"/>
</dbReference>
<dbReference type="GO" id="GO:0005829">
    <property type="term" value="C:cytosol"/>
    <property type="evidence" value="ECO:0007669"/>
    <property type="project" value="TreeGrafter"/>
</dbReference>
<keyword evidence="3" id="KW-0004">4Fe-4S</keyword>
<evidence type="ECO:0000256" key="4">
    <source>
        <dbReference type="ARBA" id="ARBA00022679"/>
    </source>
</evidence>
<dbReference type="PROSITE" id="PS01278">
    <property type="entry name" value="MTTASE_RADICAL"/>
    <property type="match status" value="1"/>
</dbReference>
<evidence type="ECO:0000256" key="12">
    <source>
        <dbReference type="ARBA" id="ARBA00080698"/>
    </source>
</evidence>
<dbReference type="AlphaFoldDB" id="A0A388TC98"/>
<evidence type="ECO:0000256" key="9">
    <source>
        <dbReference type="ARBA" id="ARBA00033765"/>
    </source>
</evidence>
<evidence type="ECO:0000256" key="7">
    <source>
        <dbReference type="ARBA" id="ARBA00023004"/>
    </source>
</evidence>
<dbReference type="InterPro" id="IPR007197">
    <property type="entry name" value="rSAM"/>
</dbReference>
<evidence type="ECO:0000256" key="6">
    <source>
        <dbReference type="ARBA" id="ARBA00022723"/>
    </source>
</evidence>
<gene>
    <name evidence="16" type="primary">miaB</name>
    <name evidence="16" type="ORF">NO1_0785</name>
</gene>
<evidence type="ECO:0000256" key="3">
    <source>
        <dbReference type="ARBA" id="ARBA00022485"/>
    </source>
</evidence>
<dbReference type="SMART" id="SM00729">
    <property type="entry name" value="Elp3"/>
    <property type="match status" value="1"/>
</dbReference>
<keyword evidence="17" id="KW-1185">Reference proteome</keyword>
<dbReference type="GO" id="GO:0051539">
    <property type="term" value="F:4 iron, 4 sulfur cluster binding"/>
    <property type="evidence" value="ECO:0007669"/>
    <property type="project" value="UniProtKB-KW"/>
</dbReference>
<proteinExistence type="predicted"/>